<dbReference type="Proteomes" id="UP000229362">
    <property type="component" value="Unassembled WGS sequence"/>
</dbReference>
<name>A0A2M6W1P1_9BACT</name>
<dbReference type="Gene3D" id="2.70.70.10">
    <property type="entry name" value="Glucose Permease (Domain IIA)"/>
    <property type="match status" value="1"/>
</dbReference>
<evidence type="ECO:0000313" key="1">
    <source>
        <dbReference type="EMBL" id="PIT86702.1"/>
    </source>
</evidence>
<organism evidence="1 2">
    <name type="scientific">Candidatus Magasanikbacteria bacterium CG10_big_fil_rev_8_21_14_0_10_43_6</name>
    <dbReference type="NCBI Taxonomy" id="1974650"/>
    <lineage>
        <taxon>Bacteria</taxon>
        <taxon>Candidatus Magasanikiibacteriota</taxon>
    </lineage>
</organism>
<gene>
    <name evidence="1" type="ORF">COU33_01660</name>
</gene>
<accession>A0A2M6W1P1</accession>
<dbReference type="SUPFAM" id="SSF51261">
    <property type="entry name" value="Duplicated hybrid motif"/>
    <property type="match status" value="1"/>
</dbReference>
<evidence type="ECO:0000313" key="2">
    <source>
        <dbReference type="Proteomes" id="UP000229362"/>
    </source>
</evidence>
<protein>
    <submittedName>
        <fullName evidence="1">Peptidase M23</fullName>
    </submittedName>
</protein>
<dbReference type="Gene3D" id="3.10.450.350">
    <property type="match status" value="1"/>
</dbReference>
<proteinExistence type="predicted"/>
<reference evidence="2" key="1">
    <citation type="submission" date="2017-09" db="EMBL/GenBank/DDBJ databases">
        <title>Depth-based differentiation of microbial function through sediment-hosted aquifers and enrichment of novel symbionts in the deep terrestrial subsurface.</title>
        <authorList>
            <person name="Probst A.J."/>
            <person name="Ladd B."/>
            <person name="Jarett J.K."/>
            <person name="Geller-Mcgrath D.E."/>
            <person name="Sieber C.M.K."/>
            <person name="Emerson J.B."/>
            <person name="Anantharaman K."/>
            <person name="Thomas B.C."/>
            <person name="Malmstrom R."/>
            <person name="Stieglmeier M."/>
            <person name="Klingl A."/>
            <person name="Woyke T."/>
            <person name="Ryan C.M."/>
            <person name="Banfield J.F."/>
        </authorList>
    </citation>
    <scope>NUCLEOTIDE SEQUENCE [LARGE SCALE GENOMIC DNA]</scope>
</reference>
<sequence>GFSTGPHLHYEIMQNGTLVNPLTIELPAGDPISDDQREAFRRVVDEFKPELDSQSEG</sequence>
<comment type="caution">
    <text evidence="1">The sequence shown here is derived from an EMBL/GenBank/DDBJ whole genome shotgun (WGS) entry which is preliminary data.</text>
</comment>
<dbReference type="AlphaFoldDB" id="A0A2M6W1P1"/>
<feature type="non-terminal residue" evidence="1">
    <location>
        <position position="1"/>
    </location>
</feature>
<dbReference type="EMBL" id="PFBZ01000072">
    <property type="protein sequence ID" value="PIT86702.1"/>
    <property type="molecule type" value="Genomic_DNA"/>
</dbReference>
<dbReference type="InterPro" id="IPR011055">
    <property type="entry name" value="Dup_hybrid_motif"/>
</dbReference>